<dbReference type="Gene3D" id="3.40.525.10">
    <property type="entry name" value="CRAL-TRIO lipid binding domain"/>
    <property type="match status" value="1"/>
</dbReference>
<dbReference type="EnsemblMetazoa" id="AFUN016004-RA">
    <property type="protein sequence ID" value="AFUN016004-PA"/>
    <property type="gene ID" value="AFUN016004"/>
</dbReference>
<dbReference type="SUPFAM" id="SSF52087">
    <property type="entry name" value="CRAL/TRIO domain"/>
    <property type="match status" value="1"/>
</dbReference>
<dbReference type="VEuPathDB" id="VectorBase:AFUN016004"/>
<dbReference type="VEuPathDB" id="VectorBase:AFUN2_011526"/>
<dbReference type="InterPro" id="IPR036273">
    <property type="entry name" value="CRAL/TRIO_N_dom_sf"/>
</dbReference>
<proteinExistence type="predicted"/>
<dbReference type="GO" id="GO:1902936">
    <property type="term" value="F:phosphatidylinositol bisphosphate binding"/>
    <property type="evidence" value="ECO:0007669"/>
    <property type="project" value="TreeGrafter"/>
</dbReference>
<dbReference type="AlphaFoldDB" id="A0A182S5D5"/>
<dbReference type="InterPro" id="IPR011074">
    <property type="entry name" value="CRAL/TRIO_N_dom"/>
</dbReference>
<evidence type="ECO:0000259" key="1">
    <source>
        <dbReference type="PROSITE" id="PS50191"/>
    </source>
</evidence>
<dbReference type="SUPFAM" id="SSF46938">
    <property type="entry name" value="CRAL/TRIO N-terminal domain"/>
    <property type="match status" value="1"/>
</dbReference>
<dbReference type="CDD" id="cd00170">
    <property type="entry name" value="SEC14"/>
    <property type="match status" value="1"/>
</dbReference>
<dbReference type="SMART" id="SM01100">
    <property type="entry name" value="CRAL_TRIO_N"/>
    <property type="match status" value="1"/>
</dbReference>
<dbReference type="SMART" id="SM00516">
    <property type="entry name" value="SEC14"/>
    <property type="match status" value="1"/>
</dbReference>
<accession>A0A182S5D5</accession>
<protein>
    <submittedName>
        <fullName evidence="2">CRAL-TRIO domain-containing protein</fullName>
    </submittedName>
</protein>
<organism evidence="2">
    <name type="scientific">Anopheles funestus</name>
    <name type="common">African malaria mosquito</name>
    <dbReference type="NCBI Taxonomy" id="62324"/>
    <lineage>
        <taxon>Eukaryota</taxon>
        <taxon>Metazoa</taxon>
        <taxon>Ecdysozoa</taxon>
        <taxon>Arthropoda</taxon>
        <taxon>Hexapoda</taxon>
        <taxon>Insecta</taxon>
        <taxon>Pterygota</taxon>
        <taxon>Neoptera</taxon>
        <taxon>Endopterygota</taxon>
        <taxon>Diptera</taxon>
        <taxon>Nematocera</taxon>
        <taxon>Culicoidea</taxon>
        <taxon>Culicidae</taxon>
        <taxon>Anophelinae</taxon>
        <taxon>Anopheles</taxon>
    </lineage>
</organism>
<dbReference type="PANTHER" id="PTHR10174:SF38">
    <property type="entry name" value="HL01515P"/>
    <property type="match status" value="1"/>
</dbReference>
<dbReference type="InterPro" id="IPR001251">
    <property type="entry name" value="CRAL-TRIO_dom"/>
</dbReference>
<dbReference type="Gene3D" id="1.10.8.20">
    <property type="entry name" value="N-terminal domain of phosphatidylinositol transfer protein sec14p"/>
    <property type="match status" value="1"/>
</dbReference>
<dbReference type="PRINTS" id="PR00180">
    <property type="entry name" value="CRETINALDHBP"/>
</dbReference>
<dbReference type="STRING" id="62324.A0A182S5D5"/>
<dbReference type="Gene3D" id="1.20.5.1200">
    <property type="entry name" value="Alpha-tocopherol transfer"/>
    <property type="match status" value="1"/>
</dbReference>
<name>A0A182S5D5_ANOFN</name>
<dbReference type="GO" id="GO:0016020">
    <property type="term" value="C:membrane"/>
    <property type="evidence" value="ECO:0007669"/>
    <property type="project" value="TreeGrafter"/>
</dbReference>
<dbReference type="InterPro" id="IPR036865">
    <property type="entry name" value="CRAL-TRIO_dom_sf"/>
</dbReference>
<reference evidence="2" key="1">
    <citation type="submission" date="2020-05" db="UniProtKB">
        <authorList>
            <consortium name="EnsemblMetazoa"/>
        </authorList>
    </citation>
    <scope>IDENTIFICATION</scope>
    <source>
        <strain evidence="2">FUMOZ</strain>
    </source>
</reference>
<sequence>MATLKFDDKNVPYLDLGDGYRIALEGDEYTDAKAKEKAARELRETPDVVEKSMQELRSLLQEEKTLYVPMDNDPFMIKFLRPCKYYAQSAFELIKRYYRFRSKHPDLCDELYPVSVKHVYEEGLVHFLPLRDQHGSRILVLECGKKWKPSKVSLTDLFRAVQIALEAGMYEPRTQLNGAIVILDMEGLSLSQIMQFTPKFAAMALDWIQQCTAMRLKSVHIVNNSYLFNMLFAIFKPFLTEKLRKRLFFHQKDWNSLMSHVDAKCLRPKYGGTLECLETDGKLLGEMFELYHKEYERKQDCQLFRLSPEAELMYHR</sequence>
<dbReference type="PROSITE" id="PS50191">
    <property type="entry name" value="CRAL_TRIO"/>
    <property type="match status" value="1"/>
</dbReference>
<evidence type="ECO:0000313" key="2">
    <source>
        <dbReference type="EnsemblMetazoa" id="AFUN016004-PA"/>
    </source>
</evidence>
<dbReference type="PANTHER" id="PTHR10174">
    <property type="entry name" value="ALPHA-TOCOPHEROL TRANSFER PROTEIN-RELATED"/>
    <property type="match status" value="1"/>
</dbReference>
<dbReference type="Pfam" id="PF00650">
    <property type="entry name" value="CRAL_TRIO"/>
    <property type="match status" value="1"/>
</dbReference>
<feature type="domain" description="CRAL-TRIO" evidence="1">
    <location>
        <begin position="113"/>
        <end position="278"/>
    </location>
</feature>